<evidence type="ECO:0000313" key="13">
    <source>
        <dbReference type="EMBL" id="KGX89444.1"/>
    </source>
</evidence>
<evidence type="ECO:0000256" key="7">
    <source>
        <dbReference type="ARBA" id="ARBA00022643"/>
    </source>
</evidence>
<reference evidence="13 14" key="1">
    <citation type="submission" date="2013-08" db="EMBL/GenBank/DDBJ databases">
        <authorList>
            <person name="Huang J."/>
            <person name="Wang G."/>
        </authorList>
    </citation>
    <scope>NUCLEOTIDE SEQUENCE [LARGE SCALE GENOMIC DNA]</scope>
    <source>
        <strain evidence="13 14">BH030004</strain>
    </source>
</reference>
<keyword evidence="8" id="KW-0547">Nucleotide-binding</keyword>
<keyword evidence="9" id="KW-0560">Oxidoreductase</keyword>
<comment type="function">
    <text evidence="2">Nitronate monooxygenase that uses molecular oxygen to catalyze the oxidative denitrification of alkyl nitronates. Acts on propionate 3-nitronate (P3N), the presumed physiological substrate. Probably functions in the detoxification of P3N, a metabolic poison produced by plants and fungi as a defense mechanism.</text>
</comment>
<evidence type="ECO:0000256" key="6">
    <source>
        <dbReference type="ARBA" id="ARBA00022630"/>
    </source>
</evidence>
<dbReference type="CDD" id="cd04730">
    <property type="entry name" value="NPD_like"/>
    <property type="match status" value="1"/>
</dbReference>
<proteinExistence type="inferred from homology"/>
<evidence type="ECO:0000256" key="3">
    <source>
        <dbReference type="ARBA" id="ARBA00009881"/>
    </source>
</evidence>
<dbReference type="STRING" id="1385511.GCA_000425225_00488"/>
<dbReference type="Proteomes" id="UP000030403">
    <property type="component" value="Unassembled WGS sequence"/>
</dbReference>
<dbReference type="GO" id="GO:0009636">
    <property type="term" value="P:response to toxic substance"/>
    <property type="evidence" value="ECO:0007669"/>
    <property type="project" value="UniProtKB-KW"/>
</dbReference>
<dbReference type="Gene3D" id="3.20.20.70">
    <property type="entry name" value="Aldolase class I"/>
    <property type="match status" value="1"/>
</dbReference>
<evidence type="ECO:0000256" key="12">
    <source>
        <dbReference type="ARBA" id="ARBA00049401"/>
    </source>
</evidence>
<dbReference type="PANTHER" id="PTHR42747:SF3">
    <property type="entry name" value="NITRONATE MONOOXYGENASE-RELATED"/>
    <property type="match status" value="1"/>
</dbReference>
<evidence type="ECO:0000256" key="11">
    <source>
        <dbReference type="ARBA" id="ARBA00031155"/>
    </source>
</evidence>
<comment type="caution">
    <text evidence="13">The sequence shown here is derived from an EMBL/GenBank/DDBJ whole genome shotgun (WGS) entry which is preliminary data.</text>
</comment>
<gene>
    <name evidence="13" type="ORF">N783_06145</name>
</gene>
<protein>
    <recommendedName>
        <fullName evidence="4">Probable nitronate monooxygenase</fullName>
    </recommendedName>
    <alternativeName>
        <fullName evidence="11">Propionate 3-nitronate monooxygenase</fullName>
    </alternativeName>
</protein>
<keyword evidence="5" id="KW-0216">Detoxification</keyword>
<dbReference type="OrthoDB" id="9778912at2"/>
<accession>A0A0A5GBM9</accession>
<keyword evidence="7" id="KW-0288">FMN</keyword>
<dbReference type="GO" id="GO:0000166">
    <property type="term" value="F:nucleotide binding"/>
    <property type="evidence" value="ECO:0007669"/>
    <property type="project" value="UniProtKB-KW"/>
</dbReference>
<dbReference type="Pfam" id="PF03060">
    <property type="entry name" value="NMO"/>
    <property type="match status" value="1"/>
</dbReference>
<dbReference type="RefSeq" id="WP_027447962.1">
    <property type="nucleotide sequence ID" value="NZ_AVPF01000015.1"/>
</dbReference>
<dbReference type="InterPro" id="IPR004136">
    <property type="entry name" value="NMO"/>
</dbReference>
<organism evidence="13 14">
    <name type="scientific">Pontibacillus marinus BH030004 = DSM 16465</name>
    <dbReference type="NCBI Taxonomy" id="1385511"/>
    <lineage>
        <taxon>Bacteria</taxon>
        <taxon>Bacillati</taxon>
        <taxon>Bacillota</taxon>
        <taxon>Bacilli</taxon>
        <taxon>Bacillales</taxon>
        <taxon>Bacillaceae</taxon>
        <taxon>Pontibacillus</taxon>
    </lineage>
</organism>
<dbReference type="EMBL" id="AVPF01000015">
    <property type="protein sequence ID" value="KGX89444.1"/>
    <property type="molecule type" value="Genomic_DNA"/>
</dbReference>
<evidence type="ECO:0000313" key="14">
    <source>
        <dbReference type="Proteomes" id="UP000030403"/>
    </source>
</evidence>
<dbReference type="SUPFAM" id="SSF51412">
    <property type="entry name" value="Inosine monophosphate dehydrogenase (IMPDH)"/>
    <property type="match status" value="1"/>
</dbReference>
<dbReference type="InterPro" id="IPR013785">
    <property type="entry name" value="Aldolase_TIM"/>
</dbReference>
<dbReference type="GO" id="GO:0018580">
    <property type="term" value="F:nitronate monooxygenase activity"/>
    <property type="evidence" value="ECO:0007669"/>
    <property type="project" value="InterPro"/>
</dbReference>
<evidence type="ECO:0000256" key="1">
    <source>
        <dbReference type="ARBA" id="ARBA00001917"/>
    </source>
</evidence>
<dbReference type="PANTHER" id="PTHR42747">
    <property type="entry name" value="NITRONATE MONOOXYGENASE-RELATED"/>
    <property type="match status" value="1"/>
</dbReference>
<dbReference type="AlphaFoldDB" id="A0A0A5GBM9"/>
<dbReference type="eggNOG" id="COG2070">
    <property type="taxonomic scope" value="Bacteria"/>
</dbReference>
<keyword evidence="10 13" id="KW-0503">Monooxygenase</keyword>
<evidence type="ECO:0000256" key="4">
    <source>
        <dbReference type="ARBA" id="ARBA00013457"/>
    </source>
</evidence>
<evidence type="ECO:0000256" key="5">
    <source>
        <dbReference type="ARBA" id="ARBA00022575"/>
    </source>
</evidence>
<comment type="similarity">
    <text evidence="3">Belongs to the nitronate monooxygenase family. NMO class I subfamily.</text>
</comment>
<evidence type="ECO:0000256" key="2">
    <source>
        <dbReference type="ARBA" id="ARBA00003535"/>
    </source>
</evidence>
<evidence type="ECO:0000256" key="10">
    <source>
        <dbReference type="ARBA" id="ARBA00023033"/>
    </source>
</evidence>
<keyword evidence="6" id="KW-0285">Flavoprotein</keyword>
<comment type="catalytic activity">
    <reaction evidence="12">
        <text>3 propionate 3-nitronate + 3 O2 + H2O = 3 3-oxopropanoate + 2 nitrate + nitrite + H2O2 + 3 H(+)</text>
        <dbReference type="Rhea" id="RHEA:57332"/>
        <dbReference type="ChEBI" id="CHEBI:15377"/>
        <dbReference type="ChEBI" id="CHEBI:15378"/>
        <dbReference type="ChEBI" id="CHEBI:15379"/>
        <dbReference type="ChEBI" id="CHEBI:16240"/>
        <dbReference type="ChEBI" id="CHEBI:16301"/>
        <dbReference type="ChEBI" id="CHEBI:17632"/>
        <dbReference type="ChEBI" id="CHEBI:33190"/>
        <dbReference type="ChEBI" id="CHEBI:136067"/>
    </reaction>
</comment>
<comment type="cofactor">
    <cofactor evidence="1">
        <name>FMN</name>
        <dbReference type="ChEBI" id="CHEBI:58210"/>
    </cofactor>
</comment>
<name>A0A0A5GBM9_9BACI</name>
<evidence type="ECO:0000256" key="9">
    <source>
        <dbReference type="ARBA" id="ARBA00023002"/>
    </source>
</evidence>
<dbReference type="FunFam" id="3.20.20.70:FF:000154">
    <property type="entry name" value="Probable nitronate monooxygenase"/>
    <property type="match status" value="1"/>
</dbReference>
<keyword evidence="14" id="KW-1185">Reference proteome</keyword>
<evidence type="ECO:0000256" key="8">
    <source>
        <dbReference type="ARBA" id="ARBA00022741"/>
    </source>
</evidence>
<sequence length="353" mass="38525">MWNTNDFTRMLNVEYPIIQAPMAGKPTTPELAAEVSNAGGLGMVGAGYFSVDKVRDTVRQVKELTSFPFGVNLFVVDEQDISADKLEKGFNVLEPFRNELNMNNEMPDLRFDNHLETKVEVLIEENVPVCSFTFGIPSSEILNKLKDNGILAIGTATTVEEAKAIEDVGMDAVVMQGSEAGGHRATFLGEANDSMVGTIALVPQTVDHVSIPVIASGGIMDGRGCAAAYMLGAQAVQMGTAFLTTYESGAPHLYKEAILDANEDHTVITKAFSGKEARGIQNRFTRFMKEQSFIPPYPIQNSLTKGIRSEAANQDNKELMSLWSGQGNRLSTMIGARELFYKIVREVDQLLGE</sequence>